<dbReference type="KEGG" id="mba:Mbar_A3316"/>
<dbReference type="PaxDb" id="269797-Mbar_A3316"/>
<organism evidence="1">
    <name type="scientific">Methanosarcina barkeri (strain Fusaro / DSM 804)</name>
    <dbReference type="NCBI Taxonomy" id="269797"/>
    <lineage>
        <taxon>Archaea</taxon>
        <taxon>Methanobacteriati</taxon>
        <taxon>Methanobacteriota</taxon>
        <taxon>Stenosarchaea group</taxon>
        <taxon>Methanomicrobia</taxon>
        <taxon>Methanosarcinales</taxon>
        <taxon>Methanosarcinaceae</taxon>
        <taxon>Methanosarcina</taxon>
    </lineage>
</organism>
<dbReference type="AlphaFoldDB" id="Q466J7"/>
<evidence type="ECO:0000313" key="1">
    <source>
        <dbReference type="EMBL" id="AAZ72195.1"/>
    </source>
</evidence>
<dbReference type="HOGENOM" id="CLU_1891413_0_0_2"/>
<proteinExistence type="predicted"/>
<dbReference type="EMBL" id="CP000099">
    <property type="protein sequence ID" value="AAZ72195.1"/>
    <property type="molecule type" value="Genomic_DNA"/>
</dbReference>
<sequence length="134" mass="14934">MQWGNRVIKSGSIKSVMLLICIGIIIALVQPIEGQMGPGMMGNQGYNRSYGPGPGMGPGMMGYPGYNYSYNYSYGPGMRGHMMMGNMMAIYYPESKPIAQDEALKNMQSTEKYAKLCHSVWPKRENKGRHVIQQ</sequence>
<name>Q466J7_METBF</name>
<reference evidence="1" key="1">
    <citation type="submission" date="2006-06" db="EMBL/GenBank/DDBJ databases">
        <title>Complete sequence of chromosome 1 of Methanosarcina barkeri str. fusaro.</title>
        <authorList>
            <person name="Copeland A."/>
            <person name="Lucas S."/>
            <person name="Lapidus A."/>
            <person name="Barry K."/>
            <person name="Detter J.C."/>
            <person name="Glavina T."/>
            <person name="Hammon N."/>
            <person name="Israni S."/>
            <person name="Pitluck S."/>
            <person name="Goodwin L.A."/>
            <person name="Saunders E.H."/>
            <person name="Schmutz J."/>
            <person name="Larimer F."/>
            <person name="Land M."/>
            <person name="Anderson I."/>
            <person name="Richardson P."/>
        </authorList>
    </citation>
    <scope>NUCLEOTIDE SEQUENCE</scope>
    <source>
        <strain evidence="1">Fusaro</strain>
    </source>
</reference>
<accession>Q466J7</accession>
<protein>
    <submittedName>
        <fullName evidence="1">Uncharacterized protein</fullName>
    </submittedName>
</protein>
<gene>
    <name evidence="1" type="ordered locus">Mbar_A3316</name>
</gene>